<name>A0ACC5ZYN9_9RHOB</name>
<dbReference type="EMBL" id="JAMQGO010000012">
    <property type="protein sequence ID" value="MCM2563464.1"/>
    <property type="molecule type" value="Genomic_DNA"/>
</dbReference>
<keyword evidence="1" id="KW-0436">Ligase</keyword>
<proteinExistence type="predicted"/>
<sequence length="189" mass="19939">MAAVTGLEARKAAARKAAFIRRKAAHERAGTAVAGHLSAVLAGHRGVPLAGYMAMRTEIDPTPAMEEAAAHGQVGVPVILGPDQPLKFREWTPGCAMIDGQFGARIPAVGDWITPEILIVPLVAFSRSGGRLGYGGGFYDRTLEALRAQRPTLAIGFAYAVQEDDNLPLEATDQPLDMIVTELGVITPG</sequence>
<keyword evidence="2" id="KW-1185">Reference proteome</keyword>
<accession>A0ACC5ZYN9</accession>
<dbReference type="Proteomes" id="UP001203036">
    <property type="component" value="Unassembled WGS sequence"/>
</dbReference>
<dbReference type="EC" id="6.3.3.2" evidence="1"/>
<comment type="caution">
    <text evidence="1">The sequence shown here is derived from an EMBL/GenBank/DDBJ whole genome shotgun (WGS) entry which is preliminary data.</text>
</comment>
<evidence type="ECO:0000313" key="1">
    <source>
        <dbReference type="EMBL" id="MCM2563464.1"/>
    </source>
</evidence>
<gene>
    <name evidence="1" type="ORF">M8744_15005</name>
</gene>
<reference evidence="1" key="1">
    <citation type="submission" date="2022-06" db="EMBL/GenBank/DDBJ databases">
        <title>Lutimaribacter sp. EGI FJ00013, a novel bacterium isolated from a salt lake sediment enrichment.</title>
        <authorList>
            <person name="Gao L."/>
            <person name="Fang B.-Z."/>
            <person name="Li W.-J."/>
        </authorList>
    </citation>
    <scope>NUCLEOTIDE SEQUENCE</scope>
    <source>
        <strain evidence="1">EGI FJ00013</strain>
    </source>
</reference>
<evidence type="ECO:0000313" key="2">
    <source>
        <dbReference type="Proteomes" id="UP001203036"/>
    </source>
</evidence>
<organism evidence="1 2">
    <name type="scientific">Lutimaribacter degradans</name>
    <dbReference type="NCBI Taxonomy" id="2945989"/>
    <lineage>
        <taxon>Bacteria</taxon>
        <taxon>Pseudomonadati</taxon>
        <taxon>Pseudomonadota</taxon>
        <taxon>Alphaproteobacteria</taxon>
        <taxon>Rhodobacterales</taxon>
        <taxon>Roseobacteraceae</taxon>
        <taxon>Lutimaribacter</taxon>
    </lineage>
</organism>
<protein>
    <submittedName>
        <fullName evidence="1">5-formyltetrahydrofolate cyclo-ligase</fullName>
        <ecNumber evidence="1">6.3.3.2</ecNumber>
    </submittedName>
</protein>